<dbReference type="RefSeq" id="WP_090311285.1">
    <property type="nucleotide sequence ID" value="NZ_FNFE01000007.1"/>
</dbReference>
<dbReference type="EMBL" id="FNFE01000007">
    <property type="protein sequence ID" value="SDK85930.1"/>
    <property type="molecule type" value="Genomic_DNA"/>
</dbReference>
<protein>
    <submittedName>
        <fullName evidence="2">Uncharacterized protein</fullName>
    </submittedName>
</protein>
<reference evidence="3" key="1">
    <citation type="submission" date="2016-10" db="EMBL/GenBank/DDBJ databases">
        <authorList>
            <person name="Varghese N."/>
            <person name="Submissions S."/>
        </authorList>
    </citation>
    <scope>NUCLEOTIDE SEQUENCE [LARGE SCALE GENOMIC DNA]</scope>
    <source>
        <strain evidence="3">B4,CECT 8067,JCM 17497</strain>
    </source>
</reference>
<dbReference type="OrthoDB" id="155914at2157"/>
<sequence length="66" mass="6837">MDTATPMNVIVDNIIEMNEYFADVAMGDGLAPLLVLIGTLLIVFSLGVFGILTLGAIGSLFSSSSS</sequence>
<dbReference type="AlphaFoldDB" id="A0A1G9FC70"/>
<organism evidence="2 3">
    <name type="scientific">Natronorubrum texcoconense</name>
    <dbReference type="NCBI Taxonomy" id="1095776"/>
    <lineage>
        <taxon>Archaea</taxon>
        <taxon>Methanobacteriati</taxon>
        <taxon>Methanobacteriota</taxon>
        <taxon>Stenosarchaea group</taxon>
        <taxon>Halobacteria</taxon>
        <taxon>Halobacteriales</taxon>
        <taxon>Natrialbaceae</taxon>
        <taxon>Natronorubrum</taxon>
    </lineage>
</organism>
<dbReference type="InterPro" id="IPR058337">
    <property type="entry name" value="DUF8024"/>
</dbReference>
<gene>
    <name evidence="2" type="ORF">SAMN04515672_4165</name>
</gene>
<accession>A0A1G9FC70</accession>
<feature type="transmembrane region" description="Helical" evidence="1">
    <location>
        <begin position="33"/>
        <end position="61"/>
    </location>
</feature>
<name>A0A1G9FC70_9EURY</name>
<dbReference type="Proteomes" id="UP000198882">
    <property type="component" value="Unassembled WGS sequence"/>
</dbReference>
<keyword evidence="1" id="KW-1133">Transmembrane helix</keyword>
<proteinExistence type="predicted"/>
<keyword evidence="1" id="KW-0472">Membrane</keyword>
<keyword evidence="3" id="KW-1185">Reference proteome</keyword>
<evidence type="ECO:0000313" key="2">
    <source>
        <dbReference type="EMBL" id="SDK85930.1"/>
    </source>
</evidence>
<evidence type="ECO:0000313" key="3">
    <source>
        <dbReference type="Proteomes" id="UP000198882"/>
    </source>
</evidence>
<dbReference type="Pfam" id="PF26067">
    <property type="entry name" value="DUF8024"/>
    <property type="match status" value="1"/>
</dbReference>
<evidence type="ECO:0000256" key="1">
    <source>
        <dbReference type="SAM" id="Phobius"/>
    </source>
</evidence>
<keyword evidence="1" id="KW-0812">Transmembrane</keyword>